<keyword evidence="1" id="KW-0479">Metal-binding</keyword>
<dbReference type="Proteomes" id="UP000018817">
    <property type="component" value="Unassembled WGS sequence"/>
</dbReference>
<name>W2RHP9_PHYN3</name>
<feature type="domain" description="RanBP2-type" evidence="7">
    <location>
        <begin position="259"/>
        <end position="288"/>
    </location>
</feature>
<proteinExistence type="predicted"/>
<gene>
    <name evidence="8" type="ORF">PPTG_01073</name>
</gene>
<evidence type="ECO:0000256" key="5">
    <source>
        <dbReference type="SAM" id="Coils"/>
    </source>
</evidence>
<evidence type="ECO:0000259" key="6">
    <source>
        <dbReference type="PROSITE" id="PS50053"/>
    </source>
</evidence>
<evidence type="ECO:0000256" key="3">
    <source>
        <dbReference type="ARBA" id="ARBA00022833"/>
    </source>
</evidence>
<dbReference type="SUPFAM" id="SSF54236">
    <property type="entry name" value="Ubiquitin-like"/>
    <property type="match status" value="1"/>
</dbReference>
<dbReference type="Gene3D" id="3.10.20.90">
    <property type="entry name" value="Phosphatidylinositol 3-kinase Catalytic Subunit, Chain A, domain 1"/>
    <property type="match status" value="1"/>
</dbReference>
<protein>
    <recommendedName>
        <fullName evidence="10">RanBP2-type domain-containing protein</fullName>
    </recommendedName>
</protein>
<dbReference type="EMBL" id="KI669561">
    <property type="protein sequence ID" value="ETN24907.1"/>
    <property type="molecule type" value="Genomic_DNA"/>
</dbReference>
<evidence type="ECO:0000256" key="2">
    <source>
        <dbReference type="ARBA" id="ARBA00022771"/>
    </source>
</evidence>
<sequence length="290" mass="32293">MDEMQALVERYGDPEMPFFYGLLKTIIVDSGEEEAFVVWRQCSLASLQYGNEKVISCEGCPDGVVPLVCQDENNEGVICAECQENSNRRHRNELENFSNRVVNVQQLSDDQAVPTTENLTSDANTSGRRRSRRIRPGAVCTWPVAASATDTVYMLKAKIYAEIDALPIRQRLYYKGKLLEDHRTLKQCGIKAGDAVFMRLSEDNADDLVMEESQEREVGFADSVFLSHSSTISQIVKLDKAPDTSGDRAMALAMANGHETRVWVCSACTFVNDDTDSVCEMCSTTKDSSL</sequence>
<dbReference type="InterPro" id="IPR029071">
    <property type="entry name" value="Ubiquitin-like_domsf"/>
</dbReference>
<dbReference type="SMART" id="SM00547">
    <property type="entry name" value="ZnF_RBZ"/>
    <property type="match status" value="1"/>
</dbReference>
<dbReference type="PROSITE" id="PS01358">
    <property type="entry name" value="ZF_RANBP2_1"/>
    <property type="match status" value="1"/>
</dbReference>
<dbReference type="InterPro" id="IPR036443">
    <property type="entry name" value="Znf_RanBP2_sf"/>
</dbReference>
<dbReference type="AlphaFoldDB" id="W2RHP9"/>
<dbReference type="InterPro" id="IPR000626">
    <property type="entry name" value="Ubiquitin-like_dom"/>
</dbReference>
<evidence type="ECO:0000256" key="1">
    <source>
        <dbReference type="ARBA" id="ARBA00022723"/>
    </source>
</evidence>
<dbReference type="Gene3D" id="2.30.30.380">
    <property type="entry name" value="Zn-finger domain of Sec23/24"/>
    <property type="match status" value="1"/>
</dbReference>
<keyword evidence="2 4" id="KW-0863">Zinc-finger</keyword>
<reference evidence="9" key="1">
    <citation type="submission" date="2011-12" db="EMBL/GenBank/DDBJ databases">
        <authorList>
            <consortium name="The Broad Institute Genome Sequencing Platform"/>
            <person name="Russ C."/>
            <person name="Tyler B."/>
            <person name="Panabieres F."/>
            <person name="Shan W."/>
            <person name="Tripathy S."/>
            <person name="Grunwald N."/>
            <person name="Machado M."/>
            <person name="Young S.K."/>
            <person name="Zeng Q."/>
            <person name="Gargeya S."/>
            <person name="Fitzgerald M."/>
            <person name="Haas B."/>
            <person name="Abouelleil A."/>
            <person name="Alvarado L."/>
            <person name="Arachchi H.M."/>
            <person name="Berlin A."/>
            <person name="Chapman S.B."/>
            <person name="Gearin G."/>
            <person name="Goldberg J."/>
            <person name="Griggs A."/>
            <person name="Gujja S."/>
            <person name="Hansen M."/>
            <person name="Heiman D."/>
            <person name="Howarth C."/>
            <person name="Larimer J."/>
            <person name="Lui A."/>
            <person name="MacDonald P.J.P."/>
            <person name="McCowen C."/>
            <person name="Montmayeur A."/>
            <person name="Murphy C."/>
            <person name="Neiman D."/>
            <person name="Pearson M."/>
            <person name="Priest M."/>
            <person name="Roberts A."/>
            <person name="Saif S."/>
            <person name="Shea T."/>
            <person name="Sisk P."/>
            <person name="Stolte C."/>
            <person name="Sykes S."/>
            <person name="Wortman J."/>
            <person name="Nusbaum C."/>
            <person name="Birren B."/>
        </authorList>
    </citation>
    <scope>NUCLEOTIDE SEQUENCE [LARGE SCALE GENOMIC DNA]</scope>
    <source>
        <strain evidence="9">INRA-310</strain>
    </source>
</reference>
<organism evidence="8 9">
    <name type="scientific">Phytophthora nicotianae (strain INRA-310)</name>
    <name type="common">Phytophthora parasitica</name>
    <dbReference type="NCBI Taxonomy" id="761204"/>
    <lineage>
        <taxon>Eukaryota</taxon>
        <taxon>Sar</taxon>
        <taxon>Stramenopiles</taxon>
        <taxon>Oomycota</taxon>
        <taxon>Peronosporomycetes</taxon>
        <taxon>Peronosporales</taxon>
        <taxon>Peronosporaceae</taxon>
        <taxon>Phytophthora</taxon>
    </lineage>
</organism>
<dbReference type="CDD" id="cd17039">
    <property type="entry name" value="Ubl_ubiquitin_like"/>
    <property type="match status" value="1"/>
</dbReference>
<dbReference type="PROSITE" id="PS50053">
    <property type="entry name" value="UBIQUITIN_2"/>
    <property type="match status" value="1"/>
</dbReference>
<evidence type="ECO:0000259" key="7">
    <source>
        <dbReference type="PROSITE" id="PS50199"/>
    </source>
</evidence>
<accession>W2RHP9</accession>
<keyword evidence="5" id="KW-0175">Coiled coil</keyword>
<evidence type="ECO:0008006" key="10">
    <source>
        <dbReference type="Google" id="ProtNLM"/>
    </source>
</evidence>
<reference evidence="8 9" key="2">
    <citation type="submission" date="2013-11" db="EMBL/GenBank/DDBJ databases">
        <title>The Genome Sequence of Phytophthora parasitica INRA-310.</title>
        <authorList>
            <consortium name="The Broad Institute Genomics Platform"/>
            <person name="Russ C."/>
            <person name="Tyler B."/>
            <person name="Panabieres F."/>
            <person name="Shan W."/>
            <person name="Tripathy S."/>
            <person name="Grunwald N."/>
            <person name="Machado M."/>
            <person name="Johnson C.S."/>
            <person name="Arredondo F."/>
            <person name="Hong C."/>
            <person name="Coffey M."/>
            <person name="Young S.K."/>
            <person name="Zeng Q."/>
            <person name="Gargeya S."/>
            <person name="Fitzgerald M."/>
            <person name="Abouelleil A."/>
            <person name="Alvarado L."/>
            <person name="Chapman S.B."/>
            <person name="Gainer-Dewar J."/>
            <person name="Goldberg J."/>
            <person name="Griggs A."/>
            <person name="Gujja S."/>
            <person name="Hansen M."/>
            <person name="Howarth C."/>
            <person name="Imamovic A."/>
            <person name="Ireland A."/>
            <person name="Larimer J."/>
            <person name="McCowan C."/>
            <person name="Murphy C."/>
            <person name="Pearson M."/>
            <person name="Poon T.W."/>
            <person name="Priest M."/>
            <person name="Roberts A."/>
            <person name="Saif S."/>
            <person name="Shea T."/>
            <person name="Sykes S."/>
            <person name="Wortman J."/>
            <person name="Nusbaum C."/>
            <person name="Birren B."/>
        </authorList>
    </citation>
    <scope>NUCLEOTIDE SEQUENCE [LARGE SCALE GENOMIC DNA]</scope>
    <source>
        <strain evidence="8 9">INRA-310</strain>
    </source>
</reference>
<feature type="domain" description="Ubiquitin-like" evidence="6">
    <location>
        <begin position="144"/>
        <end position="205"/>
    </location>
</feature>
<dbReference type="OMA" id="CLECEQI"/>
<feature type="coiled-coil region" evidence="5">
    <location>
        <begin position="80"/>
        <end position="107"/>
    </location>
</feature>
<keyword evidence="3" id="KW-0862">Zinc</keyword>
<dbReference type="InterPro" id="IPR001876">
    <property type="entry name" value="Znf_RanBP2"/>
</dbReference>
<dbReference type="GO" id="GO:0008270">
    <property type="term" value="F:zinc ion binding"/>
    <property type="evidence" value="ECO:0007669"/>
    <property type="project" value="UniProtKB-KW"/>
</dbReference>
<dbReference type="SUPFAM" id="SSF90209">
    <property type="entry name" value="Ran binding protein zinc finger-like"/>
    <property type="match status" value="1"/>
</dbReference>
<dbReference type="VEuPathDB" id="FungiDB:PPTG_01073"/>
<evidence type="ECO:0000256" key="4">
    <source>
        <dbReference type="PROSITE-ProRule" id="PRU00322"/>
    </source>
</evidence>
<dbReference type="RefSeq" id="XP_008890920.1">
    <property type="nucleotide sequence ID" value="XM_008892672.1"/>
</dbReference>
<evidence type="ECO:0000313" key="8">
    <source>
        <dbReference type="EMBL" id="ETN24907.1"/>
    </source>
</evidence>
<dbReference type="Pfam" id="PF00240">
    <property type="entry name" value="ubiquitin"/>
    <property type="match status" value="1"/>
</dbReference>
<evidence type="ECO:0000313" key="9">
    <source>
        <dbReference type="Proteomes" id="UP000018817"/>
    </source>
</evidence>
<dbReference type="PROSITE" id="PS50199">
    <property type="entry name" value="ZF_RANBP2_2"/>
    <property type="match status" value="1"/>
</dbReference>
<dbReference type="SMART" id="SM00213">
    <property type="entry name" value="UBQ"/>
    <property type="match status" value="1"/>
</dbReference>
<dbReference type="GeneID" id="20171401"/>